<feature type="transmembrane region" description="Helical" evidence="1">
    <location>
        <begin position="12"/>
        <end position="31"/>
    </location>
</feature>
<dbReference type="STRING" id="1802772.A3H60_01435"/>
<protein>
    <recommendedName>
        <fullName evidence="2">Beta-lactamase class A catalytic domain-containing protein</fullName>
    </recommendedName>
</protein>
<evidence type="ECO:0000256" key="1">
    <source>
        <dbReference type="SAM" id="Phobius"/>
    </source>
</evidence>
<dbReference type="Gene3D" id="3.40.710.10">
    <property type="entry name" value="DD-peptidase/beta-lactamase superfamily"/>
    <property type="match status" value="1"/>
</dbReference>
<comment type="caution">
    <text evidence="3">The sequence shown here is derived from an EMBL/GenBank/DDBJ whole genome shotgun (WGS) entry which is preliminary data.</text>
</comment>
<keyword evidence="1" id="KW-1133">Transmembrane helix</keyword>
<dbReference type="GO" id="GO:0008800">
    <property type="term" value="F:beta-lactamase activity"/>
    <property type="evidence" value="ECO:0007669"/>
    <property type="project" value="InterPro"/>
</dbReference>
<dbReference type="Pfam" id="PF13354">
    <property type="entry name" value="Beta-lactamase2"/>
    <property type="match status" value="1"/>
</dbReference>
<evidence type="ECO:0000313" key="4">
    <source>
        <dbReference type="Proteomes" id="UP000177202"/>
    </source>
</evidence>
<accession>A0A1G2UQ57</accession>
<dbReference type="InterPro" id="IPR045155">
    <property type="entry name" value="Beta-lactam_cat"/>
</dbReference>
<dbReference type="Proteomes" id="UP000177202">
    <property type="component" value="Unassembled WGS sequence"/>
</dbReference>
<reference evidence="3 4" key="1">
    <citation type="journal article" date="2016" name="Nat. Commun.">
        <title>Thousands of microbial genomes shed light on interconnected biogeochemical processes in an aquifer system.</title>
        <authorList>
            <person name="Anantharaman K."/>
            <person name="Brown C.T."/>
            <person name="Hug L.A."/>
            <person name="Sharon I."/>
            <person name="Castelle C.J."/>
            <person name="Probst A.J."/>
            <person name="Thomas B.C."/>
            <person name="Singh A."/>
            <person name="Wilkins M.J."/>
            <person name="Karaoz U."/>
            <person name="Brodie E.L."/>
            <person name="Williams K.H."/>
            <person name="Hubbard S.S."/>
            <person name="Banfield J.F."/>
        </authorList>
    </citation>
    <scope>NUCLEOTIDE SEQUENCE [LARGE SCALE GENOMIC DNA]</scope>
</reference>
<dbReference type="SUPFAM" id="SSF56601">
    <property type="entry name" value="beta-lactamase/transpeptidase-like"/>
    <property type="match status" value="1"/>
</dbReference>
<evidence type="ECO:0000313" key="3">
    <source>
        <dbReference type="EMBL" id="OHB11528.1"/>
    </source>
</evidence>
<feature type="domain" description="Beta-lactamase class A catalytic" evidence="2">
    <location>
        <begin position="92"/>
        <end position="304"/>
    </location>
</feature>
<dbReference type="EMBL" id="MHWP01000001">
    <property type="protein sequence ID" value="OHB11528.1"/>
    <property type="molecule type" value="Genomic_DNA"/>
</dbReference>
<keyword evidence="1" id="KW-0472">Membrane</keyword>
<dbReference type="GO" id="GO:0030655">
    <property type="term" value="P:beta-lactam antibiotic catabolic process"/>
    <property type="evidence" value="ECO:0007669"/>
    <property type="project" value="InterPro"/>
</dbReference>
<dbReference type="InterPro" id="IPR000871">
    <property type="entry name" value="Beta-lactam_class-A"/>
</dbReference>
<keyword evidence="1" id="KW-0812">Transmembrane</keyword>
<evidence type="ECO:0000259" key="2">
    <source>
        <dbReference type="Pfam" id="PF13354"/>
    </source>
</evidence>
<dbReference type="GO" id="GO:0046677">
    <property type="term" value="P:response to antibiotic"/>
    <property type="evidence" value="ECO:0007669"/>
    <property type="project" value="InterPro"/>
</dbReference>
<organism evidence="3 4">
    <name type="scientific">Candidatus Zambryskibacteria bacterium RIFCSPLOWO2_02_FULL_44_12b</name>
    <dbReference type="NCBI Taxonomy" id="1802772"/>
    <lineage>
        <taxon>Bacteria</taxon>
        <taxon>Candidatus Zambryskiibacteriota</taxon>
    </lineage>
</organism>
<dbReference type="PANTHER" id="PTHR35333:SF3">
    <property type="entry name" value="BETA-LACTAMASE-TYPE TRANSPEPTIDASE FOLD CONTAINING PROTEIN"/>
    <property type="match status" value="1"/>
</dbReference>
<proteinExistence type="predicted"/>
<gene>
    <name evidence="3" type="ORF">A3H60_01435</name>
</gene>
<dbReference type="InterPro" id="IPR012338">
    <property type="entry name" value="Beta-lactam/transpept-like"/>
</dbReference>
<sequence>MNSEKLYHKLTLTLTITTLLFIVGWVAHVIYVRDRFENILYVQIRENSPEYRYINPVLYTDNSNVKYPQLNRLSKNLSEYIRKNEDKAERISVYFRDLNTSMWTGIDEDELYVPSSMFKILPLIEYLKLAENDPDIFNQLLPYKKTVDSDIHYPPRQKIENGFYSPKVLLGQSIIYSDNDAHDALMTPIIERELGNFYKNMQLSPLPEKLQNYLSPRDMSRIFRTLYNSTYLTKSYSEQALELLTKTDFTKGIVSGVEAKIAVAHKFGEYTEYPTGLLDIPNHQLHDCGIIYYPKKPYLLCVMTMGKNFNNLEEVISNISKIVFSYVNEN</sequence>
<dbReference type="AlphaFoldDB" id="A0A1G2UQ57"/>
<dbReference type="PANTHER" id="PTHR35333">
    <property type="entry name" value="BETA-LACTAMASE"/>
    <property type="match status" value="1"/>
</dbReference>
<name>A0A1G2UQ57_9BACT</name>